<dbReference type="Proteomes" id="UP001165366">
    <property type="component" value="Unassembled WGS sequence"/>
</dbReference>
<organism evidence="1 2">
    <name type="scientific">Rhodohalobacter sulfatireducens</name>
    <dbReference type="NCBI Taxonomy" id="2911366"/>
    <lineage>
        <taxon>Bacteria</taxon>
        <taxon>Pseudomonadati</taxon>
        <taxon>Balneolota</taxon>
        <taxon>Balneolia</taxon>
        <taxon>Balneolales</taxon>
        <taxon>Balneolaceae</taxon>
        <taxon>Rhodohalobacter</taxon>
    </lineage>
</organism>
<dbReference type="Gene3D" id="1.10.1740.10">
    <property type="match status" value="1"/>
</dbReference>
<reference evidence="1" key="1">
    <citation type="submission" date="2022-01" db="EMBL/GenBank/DDBJ databases">
        <authorList>
            <person name="Wang Y."/>
        </authorList>
    </citation>
    <scope>NUCLEOTIDE SEQUENCE</scope>
    <source>
        <strain evidence="1">WB101</strain>
    </source>
</reference>
<dbReference type="EMBL" id="JAKLWS010000020">
    <property type="protein sequence ID" value="MCG2589767.1"/>
    <property type="molecule type" value="Genomic_DNA"/>
</dbReference>
<comment type="caution">
    <text evidence="1">The sequence shown here is derived from an EMBL/GenBank/DDBJ whole genome shotgun (WGS) entry which is preliminary data.</text>
</comment>
<keyword evidence="2" id="KW-1185">Reference proteome</keyword>
<evidence type="ECO:0000313" key="2">
    <source>
        <dbReference type="Proteomes" id="UP001165366"/>
    </source>
</evidence>
<evidence type="ECO:0000313" key="1">
    <source>
        <dbReference type="EMBL" id="MCG2589767.1"/>
    </source>
</evidence>
<protein>
    <recommendedName>
        <fullName evidence="3">Sigma-70 family RNA polymerase sigma factor</fullName>
    </recommendedName>
</protein>
<dbReference type="InterPro" id="IPR013325">
    <property type="entry name" value="RNA_pol_sigma_r2"/>
</dbReference>
<accession>A0ABS9KFZ6</accession>
<name>A0ABS9KFZ6_9BACT</name>
<dbReference type="RefSeq" id="WP_237855125.1">
    <property type="nucleotide sequence ID" value="NZ_JAKLWS010000020.1"/>
</dbReference>
<reference evidence="1" key="2">
    <citation type="submission" date="2024-05" db="EMBL/GenBank/DDBJ databases">
        <title>Rhodohalobacter halophilus gen. nov., sp. nov., a moderately halophilic member of the family Balneolaceae.</title>
        <authorList>
            <person name="Xia J."/>
        </authorList>
    </citation>
    <scope>NUCLEOTIDE SEQUENCE</scope>
    <source>
        <strain evidence="1">WB101</strain>
    </source>
</reference>
<sequence>MKSDEETAKDCAQQAFEKVYKKIVDGAVTEINDVFGYLVRSARNEYLMILRNDKVEVPSEYSYFSEVIGSSGDEIIGSIYSEEKEKLLEFCIKKLKKGRRTFFLQVLKYINEKDKDVAKKLNMSHGNFRTKKSRVIEKLRKCVKNAIRD</sequence>
<evidence type="ECO:0008006" key="3">
    <source>
        <dbReference type="Google" id="ProtNLM"/>
    </source>
</evidence>
<gene>
    <name evidence="1" type="ORF">L6773_14395</name>
</gene>
<dbReference type="SUPFAM" id="SSF88659">
    <property type="entry name" value="Sigma3 and sigma4 domains of RNA polymerase sigma factors"/>
    <property type="match status" value="1"/>
</dbReference>
<proteinExistence type="predicted"/>
<dbReference type="InterPro" id="IPR013324">
    <property type="entry name" value="RNA_pol_sigma_r3/r4-like"/>
</dbReference>
<dbReference type="SUPFAM" id="SSF88946">
    <property type="entry name" value="Sigma2 domain of RNA polymerase sigma factors"/>
    <property type="match status" value="1"/>
</dbReference>